<dbReference type="InterPro" id="IPR002252">
    <property type="entry name" value="Glyco_hydro_36"/>
</dbReference>
<dbReference type="InterPro" id="IPR013785">
    <property type="entry name" value="Aldolase_TIM"/>
</dbReference>
<dbReference type="Gene3D" id="3.20.20.70">
    <property type="entry name" value="Aldolase class I"/>
    <property type="match status" value="1"/>
</dbReference>
<sequence length="579" mass="61052">MSVTTAGLAPAPTEHLLDDVRLAVLTHTPGATAGWELTALPGGTELLEIHATGELEIRLSVPLGDAAGFWHPDAQWTRTIVADWAGRANVSLVSGAVAGCLYDSRGASMLAFAALDPVPETTMRYGVSEENKTFVVHLRVPAGGSPYQLVFARTAPTVATAMRALRGALGEGPRAPEGARTPVYSTWYGFSQAVEAAAVEAEAALAAGLGCGTIILDDGWQELGNGRGYQGVGDWRPDTSKFSDFSGHVARVRDLGLRYVVWVAPLLLGGAAECFPALSAYASEAWAVPGAHVLDPRIPQVRAHVVETCARLVRDHGLDGLKIDFLDQAMAFAGTPSPGDIADVGTAMRALLAELVTEIEAIRPGALIEFRQPYVGPGMTPFGNMLRATDCPADAVANRVRTIDIGFLAVAGAVHADMLMWDPAAPAHTAARQLIGALHSVPQISARLGELSGEHRRMVAFWLERWRAARPLLLDGEVEPGRPDELYPVVTAALGEECVISVTADRVVPIDAARFRKVTVVNGTAADRLVLEVGGAALGVARIFRADGSRIEASDRRLGPGLCVLGVPPSGLAELEVAQ</sequence>
<dbReference type="Proteomes" id="UP000236732">
    <property type="component" value="Unassembled WGS sequence"/>
</dbReference>
<dbReference type="EMBL" id="FNVT01000002">
    <property type="protein sequence ID" value="SEG17251.1"/>
    <property type="molecule type" value="Genomic_DNA"/>
</dbReference>
<reference evidence="1 2" key="1">
    <citation type="submission" date="2016-10" db="EMBL/GenBank/DDBJ databases">
        <authorList>
            <person name="de Groot N.N."/>
        </authorList>
    </citation>
    <scope>NUCLEOTIDE SEQUENCE [LARGE SCALE GENOMIC DNA]</scope>
    <source>
        <strain evidence="1 2">CGMCC 4.7037</strain>
    </source>
</reference>
<dbReference type="RefSeq" id="WP_103954838.1">
    <property type="nucleotide sequence ID" value="NZ_FNVT01000002.1"/>
</dbReference>
<dbReference type="AlphaFoldDB" id="A0A1H5XZX7"/>
<accession>A0A1H5XZX7</accession>
<gene>
    <name evidence="1" type="ORF">SAMN05444920_10286</name>
</gene>
<dbReference type="PANTHER" id="PTHR43053">
    <property type="entry name" value="GLYCOSIDASE FAMILY 31"/>
    <property type="match status" value="1"/>
</dbReference>
<evidence type="ECO:0000313" key="2">
    <source>
        <dbReference type="Proteomes" id="UP000236732"/>
    </source>
</evidence>
<dbReference type="InterPro" id="IPR050985">
    <property type="entry name" value="Alpha-glycosidase_related"/>
</dbReference>
<dbReference type="GO" id="GO:0004557">
    <property type="term" value="F:alpha-galactosidase activity"/>
    <property type="evidence" value="ECO:0007669"/>
    <property type="project" value="InterPro"/>
</dbReference>
<organism evidence="1 2">
    <name type="scientific">Nonomuraea solani</name>
    <dbReference type="NCBI Taxonomy" id="1144553"/>
    <lineage>
        <taxon>Bacteria</taxon>
        <taxon>Bacillati</taxon>
        <taxon>Actinomycetota</taxon>
        <taxon>Actinomycetes</taxon>
        <taxon>Streptosporangiales</taxon>
        <taxon>Streptosporangiaceae</taxon>
        <taxon>Nonomuraea</taxon>
    </lineage>
</organism>
<protein>
    <submittedName>
        <fullName evidence="1">Alpha-galactosidase</fullName>
    </submittedName>
</protein>
<proteinExistence type="predicted"/>
<name>A0A1H5XZX7_9ACTN</name>
<keyword evidence="2" id="KW-1185">Reference proteome</keyword>
<dbReference type="SUPFAM" id="SSF51445">
    <property type="entry name" value="(Trans)glycosidases"/>
    <property type="match status" value="1"/>
</dbReference>
<evidence type="ECO:0000313" key="1">
    <source>
        <dbReference type="EMBL" id="SEG17251.1"/>
    </source>
</evidence>
<dbReference type="GO" id="GO:0016052">
    <property type="term" value="P:carbohydrate catabolic process"/>
    <property type="evidence" value="ECO:0007669"/>
    <property type="project" value="InterPro"/>
</dbReference>
<dbReference type="OrthoDB" id="9758822at2"/>
<dbReference type="InterPro" id="IPR017853">
    <property type="entry name" value="GH"/>
</dbReference>
<dbReference type="CDD" id="cd14791">
    <property type="entry name" value="GH36"/>
    <property type="match status" value="1"/>
</dbReference>